<feature type="region of interest" description="Disordered" evidence="2">
    <location>
        <begin position="1"/>
        <end position="21"/>
    </location>
</feature>
<proteinExistence type="predicted"/>
<reference evidence="4 5" key="1">
    <citation type="submission" date="2019-02" db="EMBL/GenBank/DDBJ databases">
        <title>Deep-cultivation of Planctomycetes and their phenomic and genomic characterization uncovers novel biology.</title>
        <authorList>
            <person name="Wiegand S."/>
            <person name="Jogler M."/>
            <person name="Boedeker C."/>
            <person name="Pinto D."/>
            <person name="Vollmers J."/>
            <person name="Rivas-Marin E."/>
            <person name="Kohn T."/>
            <person name="Peeters S.H."/>
            <person name="Heuer A."/>
            <person name="Rast P."/>
            <person name="Oberbeckmann S."/>
            <person name="Bunk B."/>
            <person name="Jeske O."/>
            <person name="Meyerdierks A."/>
            <person name="Storesund J.E."/>
            <person name="Kallscheuer N."/>
            <person name="Luecker S."/>
            <person name="Lage O.M."/>
            <person name="Pohl T."/>
            <person name="Merkel B.J."/>
            <person name="Hornburger P."/>
            <person name="Mueller R.-W."/>
            <person name="Bruemmer F."/>
            <person name="Labrenz M."/>
            <person name="Spormann A.M."/>
            <person name="Op den Camp H."/>
            <person name="Overmann J."/>
            <person name="Amann R."/>
            <person name="Jetten M.S.M."/>
            <person name="Mascher T."/>
            <person name="Medema M.H."/>
            <person name="Devos D.P."/>
            <person name="Kaster A.-K."/>
            <person name="Ovreas L."/>
            <person name="Rohde M."/>
            <person name="Galperin M.Y."/>
            <person name="Jogler C."/>
        </authorList>
    </citation>
    <scope>NUCLEOTIDE SEQUENCE [LARGE SCALE GENOMIC DNA]</scope>
    <source>
        <strain evidence="4 5">V22</strain>
    </source>
</reference>
<feature type="transmembrane region" description="Helical" evidence="3">
    <location>
        <begin position="366"/>
        <end position="388"/>
    </location>
</feature>
<accession>A0A517T925</accession>
<keyword evidence="4" id="KW-0645">Protease</keyword>
<dbReference type="InterPro" id="IPR001193">
    <property type="entry name" value="MBTPS2"/>
</dbReference>
<dbReference type="PANTHER" id="PTHR13325:SF3">
    <property type="entry name" value="MEMBRANE-BOUND TRANSCRIPTION FACTOR SITE-2 PROTEASE"/>
    <property type="match status" value="1"/>
</dbReference>
<dbReference type="GO" id="GO:0004222">
    <property type="term" value="F:metalloendopeptidase activity"/>
    <property type="evidence" value="ECO:0007669"/>
    <property type="project" value="InterPro"/>
</dbReference>
<keyword evidence="1" id="KW-0175">Coiled coil</keyword>
<evidence type="ECO:0000256" key="1">
    <source>
        <dbReference type="SAM" id="Coils"/>
    </source>
</evidence>
<feature type="coiled-coil region" evidence="1">
    <location>
        <begin position="507"/>
        <end position="567"/>
    </location>
</feature>
<sequence length="746" mass="84282">MPGLLKSKSEPPGHRQDSSGAVLPFTCRNDLEYRVIIGYTGSYIVVKDPVGLKYHKLSPEQKTLLQFLNGQRTLEDIRREFNAAHPDAFLSSRAIQQQISDLHDKGLTRSHRMGQGPVLQKQAGQAFRKKLWGTVANFLFLRLPGWDADRFLQWMLPVCGWMFSRTAVCFAMLFVMSSWLYIAFQFDHVRRQLPEFSQFFGLGNLMSLWITFAIAKIIHELGHGISCRRFGAACHEIGVMLLVFSPTLYCDVTDSWMLSRRSRRIAIAAAGMYVELILSAIALYVWMFTDAGPLHYHALNLWFATTVTTVIFNANPLMRLDGYYILSDFLGIPNLRQRSNQVVEHFSRQWCLGIRQEHNPYKDDPILGLVIYYFAAGIYRVLLLLGILLVIREWLLPMSLLDVTRIICVVMCASLVMGPGRKIYQLWKSRETWRMKRINIIVTSCVAVAMIALLSLVPIPWYGTAPIIAQPDEVRHIYTLNAGRLTELLVKPGEMVSEGDVLVKLANEELLDQLDAARLETERHQIELRFAVAKSDSGARQLARQQLANAGLQLKQLEEQVARLTLRAPVSGRVIAGAARPVDAQARRQGDSSTWSGLPTDEQNMGAVFEEGTHFVSIAPKEETRVLLHVNQDQRNDIQVGDRVDLRFDSAPDQLFQGTVELLASENQTNVDPTLTTQYGGALTTVADEFGHERLMDRVYVATLVLPVNNELISPGTRGIGRFTRQSRSVFAWSWRAFRQTFALSG</sequence>
<feature type="compositionally biased region" description="Basic and acidic residues" evidence="2">
    <location>
        <begin position="7"/>
        <end position="17"/>
    </location>
</feature>
<dbReference type="GO" id="GO:0031293">
    <property type="term" value="P:membrane protein intracellular domain proteolysis"/>
    <property type="evidence" value="ECO:0007669"/>
    <property type="project" value="TreeGrafter"/>
</dbReference>
<evidence type="ECO:0000256" key="2">
    <source>
        <dbReference type="SAM" id="MobiDB-lite"/>
    </source>
</evidence>
<dbReference type="Gene3D" id="2.40.30.170">
    <property type="match status" value="1"/>
</dbReference>
<dbReference type="KEGG" id="chya:V22_21010"/>
<dbReference type="OrthoDB" id="9759690at2"/>
<name>A0A517T925_9PLAN</name>
<evidence type="ECO:0000313" key="4">
    <source>
        <dbReference type="EMBL" id="QDT64858.1"/>
    </source>
</evidence>
<dbReference type="Gene3D" id="2.40.50.100">
    <property type="match status" value="1"/>
</dbReference>
<organism evidence="4 5">
    <name type="scientific">Calycomorphotria hydatis</name>
    <dbReference type="NCBI Taxonomy" id="2528027"/>
    <lineage>
        <taxon>Bacteria</taxon>
        <taxon>Pseudomonadati</taxon>
        <taxon>Planctomycetota</taxon>
        <taxon>Planctomycetia</taxon>
        <taxon>Planctomycetales</taxon>
        <taxon>Planctomycetaceae</taxon>
        <taxon>Calycomorphotria</taxon>
    </lineage>
</organism>
<keyword evidence="4" id="KW-0378">Hydrolase</keyword>
<evidence type="ECO:0000256" key="3">
    <source>
        <dbReference type="SAM" id="Phobius"/>
    </source>
</evidence>
<keyword evidence="5" id="KW-1185">Reference proteome</keyword>
<gene>
    <name evidence="4" type="primary">yydH</name>
    <name evidence="4" type="ORF">V22_21010</name>
</gene>
<keyword evidence="3" id="KW-0472">Membrane</keyword>
<keyword evidence="3" id="KW-1133">Transmembrane helix</keyword>
<feature type="transmembrane region" description="Helical" evidence="3">
    <location>
        <begin position="265"/>
        <end position="288"/>
    </location>
</feature>
<keyword evidence="4" id="KW-0482">Metalloprotease</keyword>
<dbReference type="PANTHER" id="PTHR13325">
    <property type="entry name" value="PROTEASE M50 MEMBRANE-BOUND TRANSCRIPTION FACTOR SITE 2 PROTEASE"/>
    <property type="match status" value="1"/>
</dbReference>
<dbReference type="GO" id="GO:0005737">
    <property type="term" value="C:cytoplasm"/>
    <property type="evidence" value="ECO:0007669"/>
    <property type="project" value="TreeGrafter"/>
</dbReference>
<feature type="transmembrane region" description="Helical" evidence="3">
    <location>
        <begin position="294"/>
        <end position="314"/>
    </location>
</feature>
<dbReference type="GO" id="GO:0016020">
    <property type="term" value="C:membrane"/>
    <property type="evidence" value="ECO:0007669"/>
    <property type="project" value="InterPro"/>
</dbReference>
<dbReference type="Proteomes" id="UP000319976">
    <property type="component" value="Chromosome"/>
</dbReference>
<feature type="transmembrane region" description="Helical" evidence="3">
    <location>
        <begin position="438"/>
        <end position="462"/>
    </location>
</feature>
<dbReference type="RefSeq" id="WP_145262372.1">
    <property type="nucleotide sequence ID" value="NZ_CP036316.1"/>
</dbReference>
<dbReference type="EMBL" id="CP036316">
    <property type="protein sequence ID" value="QDT64858.1"/>
    <property type="molecule type" value="Genomic_DNA"/>
</dbReference>
<evidence type="ECO:0000313" key="5">
    <source>
        <dbReference type="Proteomes" id="UP000319976"/>
    </source>
</evidence>
<keyword evidence="3" id="KW-0812">Transmembrane</keyword>
<feature type="transmembrane region" description="Helical" evidence="3">
    <location>
        <begin position="162"/>
        <end position="184"/>
    </location>
</feature>
<dbReference type="AlphaFoldDB" id="A0A517T925"/>
<protein>
    <submittedName>
        <fullName evidence="4">Peptide zinc metalloprotease protein YydH</fullName>
    </submittedName>
</protein>
<feature type="transmembrane region" description="Helical" evidence="3">
    <location>
        <begin position="394"/>
        <end position="417"/>
    </location>
</feature>